<dbReference type="SUPFAM" id="SSF51735">
    <property type="entry name" value="NAD(P)-binding Rossmann-fold domains"/>
    <property type="match status" value="1"/>
</dbReference>
<evidence type="ECO:0000313" key="5">
    <source>
        <dbReference type="Proteomes" id="UP000267268"/>
    </source>
</evidence>
<dbReference type="InterPro" id="IPR036291">
    <property type="entry name" value="NAD(P)-bd_dom_sf"/>
</dbReference>
<dbReference type="PRINTS" id="PR00080">
    <property type="entry name" value="SDRFAMILY"/>
</dbReference>
<dbReference type="OrthoDB" id="822355at2"/>
<keyword evidence="5" id="KW-1185">Reference proteome</keyword>
<evidence type="ECO:0000256" key="1">
    <source>
        <dbReference type="ARBA" id="ARBA00006484"/>
    </source>
</evidence>
<sequence length="264" mass="29226">MKKSRFKNRVCWITGASSGIGKTLAIALAKEGAKLILSARNSSKLEEVKKTIGANFPIQILPLDLNDHKEVLYKKVDLAYEFYGEIDIIFHVGGISQRSNFENISTSTFEQIVAVNFWGAVYLTRALLPILRKSDDPIIVSINSVQGKFGVPDRTAYSASKHALMGFFDSLRAELFTDNIQITNILPGYVKTDLAKNALQGDGSTQGHLDEGKGGITVDKAVKDILSAVSKGKSEVVIGRPREQAAVYIKRFFPRFFEKLIRKK</sequence>
<proteinExistence type="inferred from homology"/>
<protein>
    <submittedName>
        <fullName evidence="4">SDR family oxidoreductase</fullName>
    </submittedName>
</protein>
<name>A0A3S9P7E2_9BACT</name>
<evidence type="ECO:0000313" key="4">
    <source>
        <dbReference type="EMBL" id="AZQ64135.1"/>
    </source>
</evidence>
<keyword evidence="2" id="KW-0560">Oxidoreductase</keyword>
<dbReference type="PRINTS" id="PR00081">
    <property type="entry name" value="GDHRDH"/>
</dbReference>
<reference evidence="4 5" key="1">
    <citation type="submission" date="2018-12" db="EMBL/GenBank/DDBJ databases">
        <title>Flammeovirga pectinis sp. nov., isolated from the gut of the Korean scallop, Patinopecten yessoensis.</title>
        <authorList>
            <person name="Bae J.-W."/>
            <person name="Jeong Y.-S."/>
            <person name="Kang W."/>
        </authorList>
    </citation>
    <scope>NUCLEOTIDE SEQUENCE [LARGE SCALE GENOMIC DNA]</scope>
    <source>
        <strain evidence="4 5">L12M1</strain>
    </source>
</reference>
<dbReference type="Proteomes" id="UP000267268">
    <property type="component" value="Chromosome 1"/>
</dbReference>
<dbReference type="RefSeq" id="WP_126617527.1">
    <property type="nucleotide sequence ID" value="NZ_CP034562.1"/>
</dbReference>
<dbReference type="KEGG" id="fll:EI427_18465"/>
<evidence type="ECO:0000256" key="2">
    <source>
        <dbReference type="ARBA" id="ARBA00023002"/>
    </source>
</evidence>
<dbReference type="PANTHER" id="PTHR44196">
    <property type="entry name" value="DEHYDROGENASE/REDUCTASE SDR FAMILY MEMBER 7B"/>
    <property type="match status" value="1"/>
</dbReference>
<dbReference type="NCBIfam" id="NF004825">
    <property type="entry name" value="PRK06181.1"/>
    <property type="match status" value="1"/>
</dbReference>
<dbReference type="Gene3D" id="3.40.50.720">
    <property type="entry name" value="NAD(P)-binding Rossmann-like Domain"/>
    <property type="match status" value="1"/>
</dbReference>
<dbReference type="EMBL" id="CP034562">
    <property type="protein sequence ID" value="AZQ64135.1"/>
    <property type="molecule type" value="Genomic_DNA"/>
</dbReference>
<gene>
    <name evidence="4" type="ORF">EI427_18465</name>
</gene>
<dbReference type="InterPro" id="IPR002347">
    <property type="entry name" value="SDR_fam"/>
</dbReference>
<evidence type="ECO:0000256" key="3">
    <source>
        <dbReference type="RuleBase" id="RU000363"/>
    </source>
</evidence>
<dbReference type="AlphaFoldDB" id="A0A3S9P7E2"/>
<dbReference type="GO" id="GO:0016020">
    <property type="term" value="C:membrane"/>
    <property type="evidence" value="ECO:0007669"/>
    <property type="project" value="TreeGrafter"/>
</dbReference>
<organism evidence="4 5">
    <name type="scientific">Flammeovirga pectinis</name>
    <dbReference type="NCBI Taxonomy" id="2494373"/>
    <lineage>
        <taxon>Bacteria</taxon>
        <taxon>Pseudomonadati</taxon>
        <taxon>Bacteroidota</taxon>
        <taxon>Cytophagia</taxon>
        <taxon>Cytophagales</taxon>
        <taxon>Flammeovirgaceae</taxon>
        <taxon>Flammeovirga</taxon>
    </lineage>
</organism>
<dbReference type="PROSITE" id="PS00061">
    <property type="entry name" value="ADH_SHORT"/>
    <property type="match status" value="1"/>
</dbReference>
<dbReference type="GO" id="GO:0016491">
    <property type="term" value="F:oxidoreductase activity"/>
    <property type="evidence" value="ECO:0007669"/>
    <property type="project" value="UniProtKB-KW"/>
</dbReference>
<accession>A0A3S9P7E2</accession>
<dbReference type="InterPro" id="IPR020904">
    <property type="entry name" value="Sc_DH/Rdtase_CS"/>
</dbReference>
<comment type="similarity">
    <text evidence="1 3">Belongs to the short-chain dehydrogenases/reductases (SDR) family.</text>
</comment>
<dbReference type="Pfam" id="PF00106">
    <property type="entry name" value="adh_short"/>
    <property type="match status" value="1"/>
</dbReference>
<dbReference type="PANTHER" id="PTHR44196:SF1">
    <property type="entry name" value="DEHYDROGENASE_REDUCTASE SDR FAMILY MEMBER 7B"/>
    <property type="match status" value="1"/>
</dbReference>